<protein>
    <submittedName>
        <fullName evidence="6">Uncharacterized protein</fullName>
    </submittedName>
</protein>
<feature type="chain" id="PRO_5040157380" evidence="3">
    <location>
        <begin position="24"/>
        <end position="628"/>
    </location>
</feature>
<keyword evidence="2" id="KW-0812">Transmembrane</keyword>
<sequence>MFSASSILAYSTLVLSLSNSVLSVSTDQLLNHLSTRHLKAAARKDSLVRRSNNFILQNVADLSYAETSIKGGFVSTVWVDAGKPVLVVEEFEHLFKDIRCGPSSIDLDFSSGNDCAAAMAAWGTIRNATVITSHEGCNLEDERAVLDLKSVEYTGPSRIRIHTGPTAWKSMKSMSFDFGQSKHHYELRKRSHVAARDITQTVTTTVSAPAASVSVAAIVSTQIITSIVNGSAVSSAYSWPTIKALNLSAPTSSAPFPSATPLRFNLTSQKLNQEIALPVLPPPALPLNISIGCKNCTTSGSMEISSGVFVLEPNNILGNGQIIQNGTVSLTMVDGFQAHLQMGANVSASGEFEIPLFEVPIQGFTIPGIGRAGLTFCTSITAEFNVSESMQLGFGFEVNVPRNSSVKIDLARFNKSSITGFDKTNLTSLPFSLNGSVTGTAKVAMKPQIPLGFEFFDGEISASVGIFLNAPALNLNLTKEVNATKPSCKPDERNVTTTLNQELNFGIGMEAGVTFDVTKFNPPKNVQWPALQALANGAALLQSSTATMFFNTTVPQPSRCFGAAETTATSTSSSSSITPAPTSSSSGQNPFPVTTAMVKTDRSAAVTPIVVDVCAGMLVIVAMIFVAL</sequence>
<evidence type="ECO:0000259" key="5">
    <source>
        <dbReference type="Pfam" id="PF23865"/>
    </source>
</evidence>
<proteinExistence type="predicted"/>
<dbReference type="Pfam" id="PF22974">
    <property type="entry name" value="DUF7029"/>
    <property type="match status" value="1"/>
</dbReference>
<evidence type="ECO:0000259" key="4">
    <source>
        <dbReference type="Pfam" id="PF22974"/>
    </source>
</evidence>
<feature type="signal peptide" evidence="3">
    <location>
        <begin position="1"/>
        <end position="23"/>
    </location>
</feature>
<feature type="transmembrane region" description="Helical" evidence="2">
    <location>
        <begin position="605"/>
        <end position="627"/>
    </location>
</feature>
<evidence type="ECO:0000256" key="2">
    <source>
        <dbReference type="SAM" id="Phobius"/>
    </source>
</evidence>
<keyword evidence="2" id="KW-1133">Transmembrane helix</keyword>
<dbReference type="InterPro" id="IPR054293">
    <property type="entry name" value="DUF7029"/>
</dbReference>
<feature type="region of interest" description="Disordered" evidence="1">
    <location>
        <begin position="569"/>
        <end position="590"/>
    </location>
</feature>
<keyword evidence="3" id="KW-0732">Signal</keyword>
<feature type="domain" description="DUF7029" evidence="4">
    <location>
        <begin position="80"/>
        <end position="171"/>
    </location>
</feature>
<evidence type="ECO:0000313" key="7">
    <source>
        <dbReference type="Proteomes" id="UP000800235"/>
    </source>
</evidence>
<name>A0A9P4NIB7_9PEZI</name>
<organism evidence="6 7">
    <name type="scientific">Tothia fuscella</name>
    <dbReference type="NCBI Taxonomy" id="1048955"/>
    <lineage>
        <taxon>Eukaryota</taxon>
        <taxon>Fungi</taxon>
        <taxon>Dikarya</taxon>
        <taxon>Ascomycota</taxon>
        <taxon>Pezizomycotina</taxon>
        <taxon>Dothideomycetes</taxon>
        <taxon>Pleosporomycetidae</taxon>
        <taxon>Venturiales</taxon>
        <taxon>Cylindrosympodiaceae</taxon>
        <taxon>Tothia</taxon>
    </lineage>
</organism>
<accession>A0A9P4NIB7</accession>
<dbReference type="AlphaFoldDB" id="A0A9P4NIB7"/>
<keyword evidence="2" id="KW-0472">Membrane</keyword>
<reference evidence="6" key="1">
    <citation type="journal article" date="2020" name="Stud. Mycol.">
        <title>101 Dothideomycetes genomes: a test case for predicting lifestyles and emergence of pathogens.</title>
        <authorList>
            <person name="Haridas S."/>
            <person name="Albert R."/>
            <person name="Binder M."/>
            <person name="Bloem J."/>
            <person name="Labutti K."/>
            <person name="Salamov A."/>
            <person name="Andreopoulos B."/>
            <person name="Baker S."/>
            <person name="Barry K."/>
            <person name="Bills G."/>
            <person name="Bluhm B."/>
            <person name="Cannon C."/>
            <person name="Castanera R."/>
            <person name="Culley D."/>
            <person name="Daum C."/>
            <person name="Ezra D."/>
            <person name="Gonzalez J."/>
            <person name="Henrissat B."/>
            <person name="Kuo A."/>
            <person name="Liang C."/>
            <person name="Lipzen A."/>
            <person name="Lutzoni F."/>
            <person name="Magnuson J."/>
            <person name="Mondo S."/>
            <person name="Nolan M."/>
            <person name="Ohm R."/>
            <person name="Pangilinan J."/>
            <person name="Park H.-J."/>
            <person name="Ramirez L."/>
            <person name="Alfaro M."/>
            <person name="Sun H."/>
            <person name="Tritt A."/>
            <person name="Yoshinaga Y."/>
            <person name="Zwiers L.-H."/>
            <person name="Turgeon B."/>
            <person name="Goodwin S."/>
            <person name="Spatafora J."/>
            <person name="Crous P."/>
            <person name="Grigoriev I."/>
        </authorList>
    </citation>
    <scope>NUCLEOTIDE SEQUENCE</scope>
    <source>
        <strain evidence="6">CBS 130266</strain>
    </source>
</reference>
<dbReference type="OrthoDB" id="5382170at2759"/>
<comment type="caution">
    <text evidence="6">The sequence shown here is derived from an EMBL/GenBank/DDBJ whole genome shotgun (WGS) entry which is preliminary data.</text>
</comment>
<gene>
    <name evidence="6" type="ORF">EJ08DRAFT_682444</name>
</gene>
<dbReference type="InterPro" id="IPR055647">
    <property type="entry name" value="DUF7223"/>
</dbReference>
<keyword evidence="7" id="KW-1185">Reference proteome</keyword>
<dbReference type="Pfam" id="PF23865">
    <property type="entry name" value="DUF7223"/>
    <property type="match status" value="1"/>
</dbReference>
<feature type="domain" description="DUF7223" evidence="5">
    <location>
        <begin position="286"/>
        <end position="522"/>
    </location>
</feature>
<evidence type="ECO:0000256" key="1">
    <source>
        <dbReference type="SAM" id="MobiDB-lite"/>
    </source>
</evidence>
<dbReference type="Proteomes" id="UP000800235">
    <property type="component" value="Unassembled WGS sequence"/>
</dbReference>
<dbReference type="EMBL" id="MU007085">
    <property type="protein sequence ID" value="KAF2423085.1"/>
    <property type="molecule type" value="Genomic_DNA"/>
</dbReference>
<feature type="compositionally biased region" description="Low complexity" evidence="1">
    <location>
        <begin position="569"/>
        <end position="586"/>
    </location>
</feature>
<evidence type="ECO:0000313" key="6">
    <source>
        <dbReference type="EMBL" id="KAF2423085.1"/>
    </source>
</evidence>
<evidence type="ECO:0000256" key="3">
    <source>
        <dbReference type="SAM" id="SignalP"/>
    </source>
</evidence>